<dbReference type="PANTHER" id="PTHR42754:SF1">
    <property type="entry name" value="LIPOPROTEIN"/>
    <property type="match status" value="1"/>
</dbReference>
<dbReference type="EMBL" id="CADCWP010000257">
    <property type="protein sequence ID" value="CAA9581333.1"/>
    <property type="molecule type" value="Genomic_DNA"/>
</dbReference>
<protein>
    <submittedName>
        <fullName evidence="1">Uncharacterized protein</fullName>
    </submittedName>
</protein>
<dbReference type="PANTHER" id="PTHR42754">
    <property type="entry name" value="ENDOGLUCANASE"/>
    <property type="match status" value="1"/>
</dbReference>
<accession>A0A6J4VLA3</accession>
<dbReference type="SUPFAM" id="SSF50998">
    <property type="entry name" value="Quinoprotein alcohol dehydrogenase-like"/>
    <property type="match status" value="1"/>
</dbReference>
<dbReference type="InterPro" id="IPR011047">
    <property type="entry name" value="Quinoprotein_ADH-like_sf"/>
</dbReference>
<sequence length="309" mass="32528">MYVLYSSIDISWKRGQLVVQKYTSQGELAWTHKPLLESFQGGAGIAIHEDAVYVTGNETNRGDNSDNAVLVKYSTAGQELWRKTYGPQGYPNVSTGLEVDVGSAGNLYVVGVTYSHESPASYTFLSKLGVAGNEIWTEQFDALSLEIGSTTGVAVSGDSVYVIGSEPDDDGGDGVISNDVSVLHLSLDGGLRGTYTFGVVGGVDEVLDIDADSSGVVFSGTTRTSFAGPRLGGAADGYVYKLGFNGAKLWSKMQQTLEVDSTNAVLLHSNGELYAAGATNGSLGSPNRGDSDGFLRRLDSSDGATVWTK</sequence>
<reference evidence="1" key="1">
    <citation type="submission" date="2020-02" db="EMBL/GenBank/DDBJ databases">
        <authorList>
            <person name="Meier V. D."/>
        </authorList>
    </citation>
    <scope>NUCLEOTIDE SEQUENCE</scope>
    <source>
        <strain evidence="1">AVDCRST_MAG86</strain>
    </source>
</reference>
<gene>
    <name evidence="1" type="ORF">AVDCRST_MAG86-2854</name>
</gene>
<proteinExistence type="predicted"/>
<dbReference type="AlphaFoldDB" id="A0A6J4VLA3"/>
<organism evidence="1">
    <name type="scientific">uncultured Truepera sp</name>
    <dbReference type="NCBI Taxonomy" id="543023"/>
    <lineage>
        <taxon>Bacteria</taxon>
        <taxon>Thermotogati</taxon>
        <taxon>Deinococcota</taxon>
        <taxon>Deinococci</taxon>
        <taxon>Trueperales</taxon>
        <taxon>Trueperaceae</taxon>
        <taxon>Truepera</taxon>
        <taxon>environmental samples</taxon>
    </lineage>
</organism>
<name>A0A6J4VLA3_9DEIN</name>
<evidence type="ECO:0000313" key="1">
    <source>
        <dbReference type="EMBL" id="CAA9581333.1"/>
    </source>
</evidence>